<name>A0A409XTX0_PSICY</name>
<feature type="compositionally biased region" description="Basic and acidic residues" evidence="1">
    <location>
        <begin position="1019"/>
        <end position="1036"/>
    </location>
</feature>
<feature type="compositionally biased region" description="Polar residues" evidence="1">
    <location>
        <begin position="1"/>
        <end position="10"/>
    </location>
</feature>
<feature type="compositionally biased region" description="Basic and acidic residues" evidence="1">
    <location>
        <begin position="11"/>
        <end position="51"/>
    </location>
</feature>
<evidence type="ECO:0000259" key="2">
    <source>
        <dbReference type="PROSITE" id="PS50181"/>
    </source>
</evidence>
<gene>
    <name evidence="3" type="ORF">CVT25_004939</name>
</gene>
<comment type="caution">
    <text evidence="3">The sequence shown here is derived from an EMBL/GenBank/DDBJ whole genome shotgun (WGS) entry which is preliminary data.</text>
</comment>
<dbReference type="OrthoDB" id="429520at2759"/>
<evidence type="ECO:0000313" key="4">
    <source>
        <dbReference type="Proteomes" id="UP000283269"/>
    </source>
</evidence>
<dbReference type="Proteomes" id="UP000283269">
    <property type="component" value="Unassembled WGS sequence"/>
</dbReference>
<dbReference type="PROSITE" id="PS50181">
    <property type="entry name" value="FBOX"/>
    <property type="match status" value="1"/>
</dbReference>
<proteinExistence type="predicted"/>
<dbReference type="AlphaFoldDB" id="A0A409XTX0"/>
<feature type="compositionally biased region" description="Low complexity" evidence="1">
    <location>
        <begin position="1105"/>
        <end position="1128"/>
    </location>
</feature>
<dbReference type="Pfam" id="PF12937">
    <property type="entry name" value="F-box-like"/>
    <property type="match status" value="1"/>
</dbReference>
<dbReference type="InterPro" id="IPR015943">
    <property type="entry name" value="WD40/YVTN_repeat-like_dom_sf"/>
</dbReference>
<feature type="compositionally biased region" description="Basic and acidic residues" evidence="1">
    <location>
        <begin position="989"/>
        <end position="1007"/>
    </location>
</feature>
<dbReference type="InterPro" id="IPR003903">
    <property type="entry name" value="UIM_dom"/>
</dbReference>
<dbReference type="PROSITE" id="PS50330">
    <property type="entry name" value="UIM"/>
    <property type="match status" value="1"/>
</dbReference>
<protein>
    <recommendedName>
        <fullName evidence="2">F-box domain-containing protein</fullName>
    </recommendedName>
</protein>
<feature type="region of interest" description="Disordered" evidence="1">
    <location>
        <begin position="199"/>
        <end position="218"/>
    </location>
</feature>
<feature type="compositionally biased region" description="Low complexity" evidence="1">
    <location>
        <begin position="199"/>
        <end position="210"/>
    </location>
</feature>
<dbReference type="InterPro" id="IPR001680">
    <property type="entry name" value="WD40_rpt"/>
</dbReference>
<dbReference type="Gene3D" id="1.20.1280.50">
    <property type="match status" value="1"/>
</dbReference>
<reference evidence="3 4" key="1">
    <citation type="journal article" date="2018" name="Evol. Lett.">
        <title>Horizontal gene cluster transfer increased hallucinogenic mushroom diversity.</title>
        <authorList>
            <person name="Reynolds H.T."/>
            <person name="Vijayakumar V."/>
            <person name="Gluck-Thaler E."/>
            <person name="Korotkin H.B."/>
            <person name="Matheny P.B."/>
            <person name="Slot J.C."/>
        </authorList>
    </citation>
    <scope>NUCLEOTIDE SEQUENCE [LARGE SCALE GENOMIC DNA]</scope>
    <source>
        <strain evidence="3 4">2631</strain>
    </source>
</reference>
<dbReference type="Pfam" id="PF00400">
    <property type="entry name" value="WD40"/>
    <property type="match status" value="2"/>
</dbReference>
<sequence length="1176" mass="124879">MLYRPSQINPTDDKSLNLQNDTEKNPQHGIHQHHDQQQPVRHESVDGTEHAQHRRSILLDVPPETLTSITSYLTPPALLSLGCVSSYFAHHVKEDNTWRRAYVCHFLGISPESDVELENPNKWAHGSLTSHGTSARSWKTLLLRREEGRSWRDEFAWRYVMFGRWSRSRSTPTTHTPIIHSPISNIHLTNIPSASFSQASSNSVSRTTSSENQPTPYVYPSTRFGTPALLTASIQYGIVARSIPLSGRVLAGYLDASAGARLGVGGNLNFGIGGNLNGNPNAQFTPNVTACDLITSSPSSPVSSNTLPTPSARVVWGTRAGELIFSFAPRAMDGTLRASGGTGVQVRRCSLGDEHEGMVRDVRFIDVSASGGGSGEGKGRWAVSAGEDGRVKLWDAGIFAGVDANIQASEDEIKCIWSSDPMLVDRFGSRVVGVTAGGGVVPDRCVRAEASFSTTQGGIGVVAGVGESGDVRVWIGRASAFGVGGDSDANNSNTRTKIKEVFVDCPFKIVDGAARMVTALHIQPISMKKVALLVAYEDDPLFYRVRVDVGVRAEDHHEEESFEADVTPLGDPNFGPASVVMPYFGRNHASFVLVGDHIGCVSLYAWDTPSPASSSHSLSTSTSTSILPLRTFEAHRDGASVTALWWDGLVLVTGSARGTTHVWDAITFGHLRSFVSPVGRVRGRDRGHGRLAGGALALGPHGAAGGPWAAGAGVAAAGGREAVRHIVVNPDRDLLVVSVGDTVMAWHAGVVGRGAAGGGKGGVRGRHAPGTGVHGKKRAGAGVAKYVGQYEMRQNIAESRDLLDAERKASRSSSLTLTRREVEHRAGLDSLGLSEVEAVEYVLMLSRDEAASAAAERTRTIEAEWEGGLDEEEGVFEGDFEESEDNENDNDDMSLFGPSPSVSSGGSSTPSGSPSVSSSSSLSSIRPRARGYGARLGMTIMNRGPARTPSGQPILGPSRSNEKVQISSPWRGGEPKQAGEEYFSDDYTDEGHFVDEMRDESVQEHHFPAIPGSAGTSPEDQKNTVKGKEREQEKKVSSPSASLVGKGKSKGNGQRKNKINKDGFEATVQTSPSATPLTSTFGGSPSPKSLKASAWSVPLKPKGDAAAAGSSTSSFSAVAAAAATPSPVRTGTPARSRISPPAVGRMYTGSEDDMDEDLRFALELSLVEARSRGEDV</sequence>
<dbReference type="InterPro" id="IPR036322">
    <property type="entry name" value="WD40_repeat_dom_sf"/>
</dbReference>
<dbReference type="EMBL" id="NHYD01000400">
    <property type="protein sequence ID" value="PPQ94282.1"/>
    <property type="molecule type" value="Genomic_DNA"/>
</dbReference>
<evidence type="ECO:0000313" key="3">
    <source>
        <dbReference type="EMBL" id="PPQ94282.1"/>
    </source>
</evidence>
<keyword evidence="4" id="KW-1185">Reference proteome</keyword>
<feature type="compositionally biased region" description="Acidic residues" evidence="1">
    <location>
        <begin position="880"/>
        <end position="892"/>
    </location>
</feature>
<feature type="region of interest" description="Disordered" evidence="1">
    <location>
        <begin position="880"/>
        <end position="927"/>
    </location>
</feature>
<feature type="domain" description="F-box" evidence="2">
    <location>
        <begin position="55"/>
        <end position="101"/>
    </location>
</feature>
<evidence type="ECO:0000256" key="1">
    <source>
        <dbReference type="SAM" id="MobiDB-lite"/>
    </source>
</evidence>
<feature type="region of interest" description="Disordered" evidence="1">
    <location>
        <begin position="756"/>
        <end position="778"/>
    </location>
</feature>
<dbReference type="InParanoid" id="A0A409XTX0"/>
<feature type="region of interest" description="Disordered" evidence="1">
    <location>
        <begin position="1"/>
        <end position="59"/>
    </location>
</feature>
<dbReference type="InterPro" id="IPR001810">
    <property type="entry name" value="F-box_dom"/>
</dbReference>
<feature type="compositionally biased region" description="Low complexity" evidence="1">
    <location>
        <begin position="894"/>
        <end position="924"/>
    </location>
</feature>
<dbReference type="InterPro" id="IPR036047">
    <property type="entry name" value="F-box-like_dom_sf"/>
</dbReference>
<feature type="compositionally biased region" description="Polar residues" evidence="1">
    <location>
        <begin position="1067"/>
        <end position="1087"/>
    </location>
</feature>
<accession>A0A409XTX0</accession>
<feature type="region of interest" description="Disordered" evidence="1">
    <location>
        <begin position="940"/>
        <end position="1152"/>
    </location>
</feature>
<feature type="compositionally biased region" description="Basic residues" evidence="1">
    <location>
        <begin position="1047"/>
        <end position="1058"/>
    </location>
</feature>
<dbReference type="SUPFAM" id="SSF50978">
    <property type="entry name" value="WD40 repeat-like"/>
    <property type="match status" value="1"/>
</dbReference>
<dbReference type="SUPFAM" id="SSF81383">
    <property type="entry name" value="F-box domain"/>
    <property type="match status" value="1"/>
</dbReference>
<organism evidence="3 4">
    <name type="scientific">Psilocybe cyanescens</name>
    <dbReference type="NCBI Taxonomy" id="93625"/>
    <lineage>
        <taxon>Eukaryota</taxon>
        <taxon>Fungi</taxon>
        <taxon>Dikarya</taxon>
        <taxon>Basidiomycota</taxon>
        <taxon>Agaricomycotina</taxon>
        <taxon>Agaricomycetes</taxon>
        <taxon>Agaricomycetidae</taxon>
        <taxon>Agaricales</taxon>
        <taxon>Agaricineae</taxon>
        <taxon>Strophariaceae</taxon>
        <taxon>Psilocybe</taxon>
    </lineage>
</organism>
<dbReference type="STRING" id="93625.A0A409XTX0"/>
<dbReference type="SMART" id="SM00320">
    <property type="entry name" value="WD40"/>
    <property type="match status" value="2"/>
</dbReference>
<dbReference type="Gene3D" id="2.130.10.10">
    <property type="entry name" value="YVTN repeat-like/Quinoprotein amine dehydrogenase"/>
    <property type="match status" value="1"/>
</dbReference>